<dbReference type="AlphaFoldDB" id="U9V540"/>
<name>U9V540_RHIID</name>
<gene>
    <name evidence="1" type="ORF">GLOINDRAFT_91164</name>
</gene>
<evidence type="ECO:0000313" key="1">
    <source>
        <dbReference type="EMBL" id="ESA22996.1"/>
    </source>
</evidence>
<protein>
    <submittedName>
        <fullName evidence="1">Uncharacterized protein</fullName>
    </submittedName>
</protein>
<dbReference type="HOGENOM" id="CLU_1403103_0_0_1"/>
<proteinExistence type="predicted"/>
<organism evidence="1">
    <name type="scientific">Rhizophagus irregularis (strain DAOM 181602 / DAOM 197198 / MUCL 43194)</name>
    <name type="common">Arbuscular mycorrhizal fungus</name>
    <name type="synonym">Glomus intraradices</name>
    <dbReference type="NCBI Taxonomy" id="747089"/>
    <lineage>
        <taxon>Eukaryota</taxon>
        <taxon>Fungi</taxon>
        <taxon>Fungi incertae sedis</taxon>
        <taxon>Mucoromycota</taxon>
        <taxon>Glomeromycotina</taxon>
        <taxon>Glomeromycetes</taxon>
        <taxon>Glomerales</taxon>
        <taxon>Glomeraceae</taxon>
        <taxon>Rhizophagus</taxon>
    </lineage>
</organism>
<sequence>MGILTLISLGSKSVGLRNFMKTVCPGLPYAAEKMGNNKNKSKSKTLSSYIPIQEFVDNFTTSGCGSCTWNVQVARLFRVQEETLLTLIHNYADTYPTGPLSSMVMYGIILRARFKAYQQLNSLSSRYQNALPKWSKAYMSKDTNINLLIDESMNADGDEDLNFTTSQSNQKGDLNDQQISLSISKPIGTSIPAE</sequence>
<reference evidence="1" key="1">
    <citation type="submission" date="2013-07" db="EMBL/GenBank/DDBJ databases">
        <title>The genome of an arbuscular mycorrhizal fungus provides insights into the evolution of the oldest plant symbiosis.</title>
        <authorList>
            <consortium name="DOE Joint Genome Institute"/>
            <person name="Tisserant E."/>
            <person name="Malbreil M."/>
            <person name="Kuo A."/>
            <person name="Kohler A."/>
            <person name="Symeonidi A."/>
            <person name="Balestrini R."/>
            <person name="Charron P."/>
            <person name="Duensing N."/>
            <person name="Frei-dit-Frey N."/>
            <person name="Gianinazzi-Pearson V."/>
            <person name="Gilbert B."/>
            <person name="Handa Y."/>
            <person name="Hijri M."/>
            <person name="Kaul R."/>
            <person name="Kawaguchi M."/>
            <person name="Krajinski F."/>
            <person name="Lammers P."/>
            <person name="Lapierre D."/>
            <person name="Masclaux F.G."/>
            <person name="Murat C."/>
            <person name="Morin E."/>
            <person name="Ndikumana S."/>
            <person name="Pagni M."/>
            <person name="Petitpierre D."/>
            <person name="Requena N."/>
            <person name="Rosikiewicz P."/>
            <person name="Riley R."/>
            <person name="Saito K."/>
            <person name="San Clemente H."/>
            <person name="Shapiro H."/>
            <person name="van Tuinen D."/>
            <person name="Becard G."/>
            <person name="Bonfante P."/>
            <person name="Paszkowski U."/>
            <person name="Shachar-Hill Y."/>
            <person name="Young J.P."/>
            <person name="Sanders I.R."/>
            <person name="Henrissat B."/>
            <person name="Rensing S.A."/>
            <person name="Grigoriev I.V."/>
            <person name="Corradi N."/>
            <person name="Roux C."/>
            <person name="Martin F."/>
        </authorList>
    </citation>
    <scope>NUCLEOTIDE SEQUENCE</scope>
    <source>
        <strain evidence="1">DAOM 197198</strain>
    </source>
</reference>
<accession>U9V540</accession>
<dbReference type="EMBL" id="KI275118">
    <property type="protein sequence ID" value="ESA22996.1"/>
    <property type="molecule type" value="Genomic_DNA"/>
</dbReference>